<dbReference type="GO" id="GO:0005666">
    <property type="term" value="C:RNA polymerase III complex"/>
    <property type="evidence" value="ECO:0007669"/>
    <property type="project" value="TreeGrafter"/>
</dbReference>
<dbReference type="InterPro" id="IPR036898">
    <property type="entry name" value="RNA_pol_Rpb7-like_N_sf"/>
</dbReference>
<protein>
    <recommendedName>
        <fullName evidence="11">RNA polymerase III subunit Rpc25 domain-containing protein</fullName>
    </recommendedName>
</protein>
<keyword evidence="10" id="KW-1185">Reference proteome</keyword>
<keyword evidence="6" id="KW-0812">Transmembrane</keyword>
<reference evidence="9" key="1">
    <citation type="submission" date="2010-02" db="EMBL/GenBank/DDBJ databases">
        <title>Sequencing and annotation of the Blastocystis hominis genome.</title>
        <authorList>
            <person name="Wincker P."/>
        </authorList>
    </citation>
    <scope>NUCLEOTIDE SEQUENCE</scope>
    <source>
        <strain evidence="9">Singapore isolate B</strain>
    </source>
</reference>
<sequence>MFILLTIKDVIRIEPSQFGEEHVQTLIKEINRKYSNKVIPEYGLCIAFYDFVEIEDSKVYPGDGACHTGVKFRMILFRPVEGEIIVGTVLSSNMSGIRVSLEFMDDVWIPSYNLPDVSVYDPVRRIWVWHYRDGDQQLDFDINTGEFIRFRVIAIQYNRVEKNNTLVTSEVKNVEHEADRSVRTRTKSIDVQGPEITRLRSSSVDMREDKLLPPNPMALIISFLIVVIVIVFFECFFNLVYGDISVDGLGLIKWWIPDESEQFCVCCKQNER</sequence>
<dbReference type="Pfam" id="PF03876">
    <property type="entry name" value="SHS2_Rpb7-N"/>
    <property type="match status" value="1"/>
</dbReference>
<comment type="similarity">
    <text evidence="2">Belongs to the eukaryotic RPB7/RPC8 RNA polymerase subunit family.</text>
</comment>
<dbReference type="EMBL" id="FN668683">
    <property type="protein sequence ID" value="CBK24259.2"/>
    <property type="molecule type" value="Genomic_DNA"/>
</dbReference>
<dbReference type="RefSeq" id="XP_012898307.1">
    <property type="nucleotide sequence ID" value="XM_013042853.1"/>
</dbReference>
<evidence type="ECO:0008006" key="11">
    <source>
        <dbReference type="Google" id="ProtNLM"/>
    </source>
</evidence>
<dbReference type="InterPro" id="IPR005576">
    <property type="entry name" value="Rpb7-like_N"/>
</dbReference>
<evidence type="ECO:0000256" key="3">
    <source>
        <dbReference type="ARBA" id="ARBA00022478"/>
    </source>
</evidence>
<evidence type="ECO:0000256" key="5">
    <source>
        <dbReference type="ARBA" id="ARBA00023242"/>
    </source>
</evidence>
<dbReference type="AlphaFoldDB" id="D8M870"/>
<proteinExistence type="inferred from homology"/>
<dbReference type="PANTHER" id="PTHR12709">
    <property type="entry name" value="DNA-DIRECTED RNA POLYMERASE II, III"/>
    <property type="match status" value="1"/>
</dbReference>
<evidence type="ECO:0000259" key="8">
    <source>
        <dbReference type="Pfam" id="PF08292"/>
    </source>
</evidence>
<accession>D8M870</accession>
<evidence type="ECO:0000313" key="10">
    <source>
        <dbReference type="Proteomes" id="UP000008312"/>
    </source>
</evidence>
<dbReference type="FunFam" id="3.30.1490.120:FF:000002">
    <property type="entry name" value="DNA-directed RNA polymerase III subunit RPC8"/>
    <property type="match status" value="1"/>
</dbReference>
<evidence type="ECO:0000313" key="9">
    <source>
        <dbReference type="EMBL" id="CBK24259.2"/>
    </source>
</evidence>
<dbReference type="GO" id="GO:0006384">
    <property type="term" value="P:transcription initiation at RNA polymerase III promoter"/>
    <property type="evidence" value="ECO:0007669"/>
    <property type="project" value="TreeGrafter"/>
</dbReference>
<dbReference type="OrthoDB" id="10256606at2759"/>
<keyword evidence="4" id="KW-0804">Transcription</keyword>
<keyword evidence="6" id="KW-0472">Membrane</keyword>
<dbReference type="Gene3D" id="2.40.50.140">
    <property type="entry name" value="Nucleic acid-binding proteins"/>
    <property type="match status" value="1"/>
</dbReference>
<dbReference type="InterPro" id="IPR045113">
    <property type="entry name" value="Rpb7-like"/>
</dbReference>
<comment type="subcellular location">
    <subcellularLocation>
        <location evidence="1">Nucleus</location>
    </subcellularLocation>
</comment>
<evidence type="ECO:0000259" key="7">
    <source>
        <dbReference type="Pfam" id="PF03876"/>
    </source>
</evidence>
<dbReference type="OMA" id="LWICNYE"/>
<feature type="transmembrane region" description="Helical" evidence="6">
    <location>
        <begin position="217"/>
        <end position="241"/>
    </location>
</feature>
<dbReference type="FunCoup" id="D8M870">
    <property type="interactions" value="422"/>
</dbReference>
<keyword evidence="6" id="KW-1133">Transmembrane helix</keyword>
<evidence type="ECO:0000256" key="1">
    <source>
        <dbReference type="ARBA" id="ARBA00004123"/>
    </source>
</evidence>
<evidence type="ECO:0000256" key="4">
    <source>
        <dbReference type="ARBA" id="ARBA00023163"/>
    </source>
</evidence>
<dbReference type="InterPro" id="IPR013238">
    <property type="entry name" value="RNA_pol_III_Rbc25"/>
</dbReference>
<organism evidence="9">
    <name type="scientific">Blastocystis hominis</name>
    <dbReference type="NCBI Taxonomy" id="12968"/>
    <lineage>
        <taxon>Eukaryota</taxon>
        <taxon>Sar</taxon>
        <taxon>Stramenopiles</taxon>
        <taxon>Bigyra</taxon>
        <taxon>Opalozoa</taxon>
        <taxon>Opalinata</taxon>
        <taxon>Blastocystidae</taxon>
        <taxon>Blastocystis</taxon>
    </lineage>
</organism>
<dbReference type="InterPro" id="IPR012340">
    <property type="entry name" value="NA-bd_OB-fold"/>
</dbReference>
<dbReference type="Pfam" id="PF08292">
    <property type="entry name" value="RNA_pol_Rbc25"/>
    <property type="match status" value="1"/>
</dbReference>
<dbReference type="Proteomes" id="UP000008312">
    <property type="component" value="Unassembled WGS sequence"/>
</dbReference>
<keyword evidence="5" id="KW-0539">Nucleus</keyword>
<dbReference type="InParanoid" id="D8M870"/>
<name>D8M870_BLAHO</name>
<dbReference type="SUPFAM" id="SSF88798">
    <property type="entry name" value="N-terminal, heterodimerisation domain of RBP7 (RpoE)"/>
    <property type="match status" value="1"/>
</dbReference>
<keyword evidence="3" id="KW-0240">DNA-directed RNA polymerase</keyword>
<gene>
    <name evidence="9" type="ORF">GSBLH_T00004017001</name>
</gene>
<dbReference type="SUPFAM" id="SSF50249">
    <property type="entry name" value="Nucleic acid-binding proteins"/>
    <property type="match status" value="1"/>
</dbReference>
<evidence type="ECO:0000256" key="2">
    <source>
        <dbReference type="ARBA" id="ARBA00009307"/>
    </source>
</evidence>
<feature type="domain" description="RNA polymerase III subunit Rpc25" evidence="8">
    <location>
        <begin position="83"/>
        <end position="182"/>
    </location>
</feature>
<feature type="domain" description="RNA polymerase Rpb7-like N-terminal" evidence="7">
    <location>
        <begin position="8"/>
        <end position="64"/>
    </location>
</feature>
<dbReference type="CDD" id="cd04330">
    <property type="entry name" value="RNAP_III_Rpc25_N"/>
    <property type="match status" value="1"/>
</dbReference>
<dbReference type="Gene3D" id="3.30.1490.120">
    <property type="entry name" value="RNA polymerase Rpb7-like, N-terminal domain"/>
    <property type="match status" value="1"/>
</dbReference>
<dbReference type="PANTHER" id="PTHR12709:SF1">
    <property type="entry name" value="DNA-DIRECTED RNA POLYMERASE III SUBUNIT RPC8"/>
    <property type="match status" value="1"/>
</dbReference>
<dbReference type="GeneID" id="24921064"/>
<evidence type="ECO:0000256" key="6">
    <source>
        <dbReference type="SAM" id="Phobius"/>
    </source>
</evidence>